<dbReference type="AlphaFoldDB" id="A0A9P6QTT4"/>
<proteinExistence type="predicted"/>
<evidence type="ECO:0000313" key="2">
    <source>
        <dbReference type="EMBL" id="KAG0291022.1"/>
    </source>
</evidence>
<sequence length="82" mass="8648">MEATQTTIPTTTVIATSSSPLYDTKSGATGNGALHLPPSTTASTVKTEASIHDFDSYEKSGDNKLEGDLEQQDKVPINHTPT</sequence>
<dbReference type="Proteomes" id="UP000823405">
    <property type="component" value="Unassembled WGS sequence"/>
</dbReference>
<dbReference type="OrthoDB" id="5243606at2759"/>
<dbReference type="EMBL" id="JAAAIN010002677">
    <property type="protein sequence ID" value="KAG0291022.1"/>
    <property type="molecule type" value="Genomic_DNA"/>
</dbReference>
<keyword evidence="3" id="KW-1185">Reference proteome</keyword>
<accession>A0A9P6QTT4</accession>
<gene>
    <name evidence="2" type="ORF">BGZ97_006007</name>
</gene>
<feature type="compositionally biased region" description="Basic and acidic residues" evidence="1">
    <location>
        <begin position="49"/>
        <end position="73"/>
    </location>
</feature>
<comment type="caution">
    <text evidence="2">The sequence shown here is derived from an EMBL/GenBank/DDBJ whole genome shotgun (WGS) entry which is preliminary data.</text>
</comment>
<feature type="compositionally biased region" description="Polar residues" evidence="1">
    <location>
        <begin position="38"/>
        <end position="47"/>
    </location>
</feature>
<reference evidence="2" key="1">
    <citation type="journal article" date="2020" name="Fungal Divers.">
        <title>Resolving the Mortierellaceae phylogeny through synthesis of multi-gene phylogenetics and phylogenomics.</title>
        <authorList>
            <person name="Vandepol N."/>
            <person name="Liber J."/>
            <person name="Desiro A."/>
            <person name="Na H."/>
            <person name="Kennedy M."/>
            <person name="Barry K."/>
            <person name="Grigoriev I.V."/>
            <person name="Miller A.N."/>
            <person name="O'Donnell K."/>
            <person name="Stajich J.E."/>
            <person name="Bonito G."/>
        </authorList>
    </citation>
    <scope>NUCLEOTIDE SEQUENCE</scope>
    <source>
        <strain evidence="2">NVP60</strain>
    </source>
</reference>
<feature type="non-terminal residue" evidence="2">
    <location>
        <position position="82"/>
    </location>
</feature>
<organism evidence="2 3">
    <name type="scientific">Linnemannia gamsii</name>
    <dbReference type="NCBI Taxonomy" id="64522"/>
    <lineage>
        <taxon>Eukaryota</taxon>
        <taxon>Fungi</taxon>
        <taxon>Fungi incertae sedis</taxon>
        <taxon>Mucoromycota</taxon>
        <taxon>Mortierellomycotina</taxon>
        <taxon>Mortierellomycetes</taxon>
        <taxon>Mortierellales</taxon>
        <taxon>Mortierellaceae</taxon>
        <taxon>Linnemannia</taxon>
    </lineage>
</organism>
<name>A0A9P6QTT4_9FUNG</name>
<evidence type="ECO:0000313" key="3">
    <source>
        <dbReference type="Proteomes" id="UP000823405"/>
    </source>
</evidence>
<evidence type="ECO:0000256" key="1">
    <source>
        <dbReference type="SAM" id="MobiDB-lite"/>
    </source>
</evidence>
<feature type="region of interest" description="Disordered" evidence="1">
    <location>
        <begin position="18"/>
        <end position="82"/>
    </location>
</feature>
<protein>
    <submittedName>
        <fullName evidence="2">Uncharacterized protein</fullName>
    </submittedName>
</protein>